<dbReference type="GO" id="GO:0005634">
    <property type="term" value="C:nucleus"/>
    <property type="evidence" value="ECO:0007669"/>
    <property type="project" value="UniProtKB-SubCell"/>
</dbReference>
<evidence type="ECO:0000313" key="8">
    <source>
        <dbReference type="Proteomes" id="UP000827092"/>
    </source>
</evidence>
<dbReference type="InterPro" id="IPR003395">
    <property type="entry name" value="RecF/RecN/SMC_N"/>
</dbReference>
<evidence type="ECO:0000256" key="4">
    <source>
        <dbReference type="ARBA" id="ARBA00023242"/>
    </source>
</evidence>
<name>A0AAV6TQ20_9ARAC</name>
<comment type="subcellular location">
    <subcellularLocation>
        <location evidence="1">Nucleus</location>
    </subcellularLocation>
</comment>
<dbReference type="GO" id="GO:0000796">
    <property type="term" value="C:condensin complex"/>
    <property type="evidence" value="ECO:0007669"/>
    <property type="project" value="TreeGrafter"/>
</dbReference>
<dbReference type="SUPFAM" id="SSF52540">
    <property type="entry name" value="P-loop containing nucleoside triphosphate hydrolases"/>
    <property type="match status" value="1"/>
</dbReference>
<keyword evidence="2" id="KW-0547">Nucleotide-binding</keyword>
<evidence type="ECO:0000313" key="7">
    <source>
        <dbReference type="EMBL" id="KAG8173679.1"/>
    </source>
</evidence>
<accession>A0AAV6TQ20</accession>
<evidence type="ECO:0000256" key="2">
    <source>
        <dbReference type="ARBA" id="ARBA00022741"/>
    </source>
</evidence>
<evidence type="ECO:0000259" key="6">
    <source>
        <dbReference type="Pfam" id="PF02463"/>
    </source>
</evidence>
<protein>
    <recommendedName>
        <fullName evidence="6">RecF/RecN/SMC N-terminal domain-containing protein</fullName>
    </recommendedName>
</protein>
<feature type="domain" description="RecF/RecN/SMC N-terminal" evidence="6">
    <location>
        <begin position="35"/>
        <end position="245"/>
    </location>
</feature>
<feature type="non-terminal residue" evidence="7">
    <location>
        <position position="1"/>
    </location>
</feature>
<comment type="caution">
    <text evidence="7">The sequence shown here is derived from an EMBL/GenBank/DDBJ whole genome shotgun (WGS) entry which is preliminary data.</text>
</comment>
<dbReference type="PANTHER" id="PTHR18937:SF172">
    <property type="entry name" value="STRUCTURAL MAINTENANCE OF CHROMOSOMES PROTEIN"/>
    <property type="match status" value="1"/>
</dbReference>
<keyword evidence="8" id="KW-1185">Reference proteome</keyword>
<dbReference type="Proteomes" id="UP000827092">
    <property type="component" value="Unassembled WGS sequence"/>
</dbReference>
<proteinExistence type="predicted"/>
<dbReference type="EMBL" id="JAFNEN010001547">
    <property type="protein sequence ID" value="KAG8173679.1"/>
    <property type="molecule type" value="Genomic_DNA"/>
</dbReference>
<dbReference type="InterPro" id="IPR027417">
    <property type="entry name" value="P-loop_NTPase"/>
</dbReference>
<dbReference type="PANTHER" id="PTHR18937">
    <property type="entry name" value="STRUCTURAL MAINTENANCE OF CHROMOSOMES SMC FAMILY MEMBER"/>
    <property type="match status" value="1"/>
</dbReference>
<keyword evidence="4" id="KW-0539">Nucleus</keyword>
<dbReference type="GO" id="GO:0005524">
    <property type="term" value="F:ATP binding"/>
    <property type="evidence" value="ECO:0007669"/>
    <property type="project" value="UniProtKB-KW"/>
</dbReference>
<keyword evidence="5" id="KW-0175">Coiled coil</keyword>
<dbReference type="Pfam" id="PF02463">
    <property type="entry name" value="SMC_N"/>
    <property type="match status" value="1"/>
</dbReference>
<organism evidence="7 8">
    <name type="scientific">Oedothorax gibbosus</name>
    <dbReference type="NCBI Taxonomy" id="931172"/>
    <lineage>
        <taxon>Eukaryota</taxon>
        <taxon>Metazoa</taxon>
        <taxon>Ecdysozoa</taxon>
        <taxon>Arthropoda</taxon>
        <taxon>Chelicerata</taxon>
        <taxon>Arachnida</taxon>
        <taxon>Araneae</taxon>
        <taxon>Araneomorphae</taxon>
        <taxon>Entelegynae</taxon>
        <taxon>Araneoidea</taxon>
        <taxon>Linyphiidae</taxon>
        <taxon>Erigoninae</taxon>
        <taxon>Oedothorax</taxon>
    </lineage>
</organism>
<keyword evidence="3" id="KW-0067">ATP-binding</keyword>
<sequence length="334" mass="38652">NKSLETEESKIWKLELHDIGEGETELPVLSPEELDDVATSSLQYEVGRIQSKMKDMKVDLSSIAEFKKKEEIYKRKLQDLESTVAERDRYRSHYEALRRQRLQEFLRGFSIITLKVKELYQMMTLGGDAELELVNSVDPFSEGIEFSVRPWRKTWKSIRNLSGVEKTLSSLSLVFALHFYRTTSFFVMDKIEAPLDFRNVYIIDSYIKKCAKNAQFIVISLPESESMFTLPHHLVGIYKTNNRTKNVFVNCPPAEEEVAFDKLLSQETNTAKTTTALKETNRIDTAITDINITSKTPKKKSTNFWNRVSGRMMTISSSEHPPFWAKGRHLKKME</sequence>
<dbReference type="AlphaFoldDB" id="A0AAV6TQ20"/>
<reference evidence="7 8" key="1">
    <citation type="journal article" date="2022" name="Nat. Ecol. Evol.">
        <title>A masculinizing supergene underlies an exaggerated male reproductive morph in a spider.</title>
        <authorList>
            <person name="Hendrickx F."/>
            <person name="De Corte Z."/>
            <person name="Sonet G."/>
            <person name="Van Belleghem S.M."/>
            <person name="Kostlbacher S."/>
            <person name="Vangestel C."/>
        </authorList>
    </citation>
    <scope>NUCLEOTIDE SEQUENCE [LARGE SCALE GENOMIC DNA]</scope>
    <source>
        <strain evidence="7">W744_W776</strain>
    </source>
</reference>
<evidence type="ECO:0000256" key="3">
    <source>
        <dbReference type="ARBA" id="ARBA00022840"/>
    </source>
</evidence>
<dbReference type="GO" id="GO:0007076">
    <property type="term" value="P:mitotic chromosome condensation"/>
    <property type="evidence" value="ECO:0007669"/>
    <property type="project" value="TreeGrafter"/>
</dbReference>
<feature type="coiled-coil region" evidence="5">
    <location>
        <begin position="63"/>
        <end position="100"/>
    </location>
</feature>
<evidence type="ECO:0000256" key="1">
    <source>
        <dbReference type="ARBA" id="ARBA00004123"/>
    </source>
</evidence>
<gene>
    <name evidence="7" type="ORF">JTE90_017817</name>
</gene>
<evidence type="ECO:0000256" key="5">
    <source>
        <dbReference type="SAM" id="Coils"/>
    </source>
</evidence>
<dbReference type="Gene3D" id="3.40.50.300">
    <property type="entry name" value="P-loop containing nucleotide triphosphate hydrolases"/>
    <property type="match status" value="1"/>
</dbReference>